<evidence type="ECO:0000256" key="4">
    <source>
        <dbReference type="ARBA" id="ARBA00022741"/>
    </source>
</evidence>
<evidence type="ECO:0000256" key="2">
    <source>
        <dbReference type="ARBA" id="ARBA00013253"/>
    </source>
</evidence>
<dbReference type="RefSeq" id="WP_306101120.1">
    <property type="nucleotide sequence ID" value="NZ_CP162601.1"/>
</dbReference>
<keyword evidence="5" id="KW-0418">Kinase</keyword>
<dbReference type="NCBIfam" id="TIGR01498">
    <property type="entry name" value="folK"/>
    <property type="match status" value="1"/>
</dbReference>
<sequence length="165" mass="18484">MSGPHTRVYIGVGSNIEPVRHVQIAWRELAKFGQGRRASSVYQCEAQGFDGPLFYNYVIALDTHLSLATLKQQLRDIEVRWGRPSQPQKNQSRCLDLDILLYGDTVCEQPVTLPRPDVFCYDFVIYPLQELQSDLIIPGDGRTIGEIAKTLPANPSLQVVSVALD</sequence>
<reference evidence="9" key="1">
    <citation type="submission" date="2024-07" db="EMBL/GenBank/DDBJ databases">
        <title>Genome Analysis of a Potential Novel Vibrio Species Secreting pH- and Thermo-stable Alginate Lyase and its Application in Producing Alginate Oligosaccharides.</title>
        <authorList>
            <person name="Huang H."/>
            <person name="Bao K."/>
        </authorList>
    </citation>
    <scope>NUCLEOTIDE SEQUENCE</scope>
    <source>
        <strain evidence="9">HB236076</strain>
    </source>
</reference>
<keyword evidence="4" id="KW-0547">Nucleotide-binding</keyword>
<dbReference type="EC" id="2.7.6.3" evidence="2"/>
<dbReference type="GO" id="GO:0003848">
    <property type="term" value="F:2-amino-4-hydroxy-6-hydroxymethyldihydropteridine diphosphokinase activity"/>
    <property type="evidence" value="ECO:0007669"/>
    <property type="project" value="UniProtKB-EC"/>
</dbReference>
<dbReference type="GO" id="GO:0005524">
    <property type="term" value="F:ATP binding"/>
    <property type="evidence" value="ECO:0007669"/>
    <property type="project" value="UniProtKB-KW"/>
</dbReference>
<gene>
    <name evidence="9" type="primary">folK</name>
    <name evidence="9" type="ORF">AB0763_03260</name>
</gene>
<evidence type="ECO:0000256" key="6">
    <source>
        <dbReference type="ARBA" id="ARBA00022840"/>
    </source>
</evidence>
<dbReference type="Gene3D" id="3.30.70.560">
    <property type="entry name" value="7,8-Dihydro-6-hydroxymethylpterin-pyrophosphokinase HPPK"/>
    <property type="match status" value="1"/>
</dbReference>
<dbReference type="CDD" id="cd00483">
    <property type="entry name" value="HPPK"/>
    <property type="match status" value="1"/>
</dbReference>
<comment type="pathway">
    <text evidence="1">Cofactor biosynthesis; tetrahydrofolate biosynthesis; 2-amino-4-hydroxy-6-hydroxymethyl-7,8-dihydropteridine diphosphate from 7,8-dihydroneopterin triphosphate: step 4/4.</text>
</comment>
<dbReference type="GO" id="GO:0046656">
    <property type="term" value="P:folic acid biosynthetic process"/>
    <property type="evidence" value="ECO:0007669"/>
    <property type="project" value="UniProtKB-KW"/>
</dbReference>
<dbReference type="PANTHER" id="PTHR43071:SF2">
    <property type="entry name" value="2-AMINO-4-HYDROXY-6-HYDROXYMETHYLDIHYDROPTERIDINE PYROPHOSPHOKINASE"/>
    <property type="match status" value="1"/>
</dbReference>
<dbReference type="SUPFAM" id="SSF55083">
    <property type="entry name" value="6-hydroxymethyl-7,8-dihydropterin pyrophosphokinase, HPPK"/>
    <property type="match status" value="1"/>
</dbReference>
<keyword evidence="7" id="KW-0289">Folate biosynthesis</keyword>
<dbReference type="GO" id="GO:0016301">
    <property type="term" value="F:kinase activity"/>
    <property type="evidence" value="ECO:0007669"/>
    <property type="project" value="UniProtKB-KW"/>
</dbReference>
<evidence type="ECO:0000256" key="3">
    <source>
        <dbReference type="ARBA" id="ARBA00022679"/>
    </source>
</evidence>
<dbReference type="EMBL" id="CP162601">
    <property type="protein sequence ID" value="XDK25679.1"/>
    <property type="molecule type" value="Genomic_DNA"/>
</dbReference>
<keyword evidence="3 9" id="KW-0808">Transferase</keyword>
<protein>
    <recommendedName>
        <fullName evidence="2">2-amino-4-hydroxy-6-hydroxymethyldihydropteridine diphosphokinase</fullName>
        <ecNumber evidence="2">2.7.6.3</ecNumber>
    </recommendedName>
</protein>
<dbReference type="InterPro" id="IPR035907">
    <property type="entry name" value="Hppk_sf"/>
</dbReference>
<evidence type="ECO:0000256" key="1">
    <source>
        <dbReference type="ARBA" id="ARBA00005051"/>
    </source>
</evidence>
<organism evidence="9">
    <name type="scientific">Vibrio sp. HB236076</name>
    <dbReference type="NCBI Taxonomy" id="3232307"/>
    <lineage>
        <taxon>Bacteria</taxon>
        <taxon>Pseudomonadati</taxon>
        <taxon>Pseudomonadota</taxon>
        <taxon>Gammaproteobacteria</taxon>
        <taxon>Vibrionales</taxon>
        <taxon>Vibrionaceae</taxon>
        <taxon>Vibrio</taxon>
    </lineage>
</organism>
<evidence type="ECO:0000256" key="5">
    <source>
        <dbReference type="ARBA" id="ARBA00022777"/>
    </source>
</evidence>
<feature type="domain" description="7,8-dihydro-6-hydroxymethylpterin-pyrophosphokinase" evidence="8">
    <location>
        <begin position="9"/>
        <end position="132"/>
    </location>
</feature>
<dbReference type="AlphaFoldDB" id="A0AB39HFY7"/>
<name>A0AB39HFY7_9VIBR</name>
<evidence type="ECO:0000259" key="8">
    <source>
        <dbReference type="Pfam" id="PF01288"/>
    </source>
</evidence>
<accession>A0AB39HFY7</accession>
<keyword evidence="6" id="KW-0067">ATP-binding</keyword>
<dbReference type="KEGG" id="vih:AB0763_03260"/>
<dbReference type="InterPro" id="IPR000550">
    <property type="entry name" value="Hppk"/>
</dbReference>
<evidence type="ECO:0000256" key="7">
    <source>
        <dbReference type="ARBA" id="ARBA00022909"/>
    </source>
</evidence>
<proteinExistence type="predicted"/>
<dbReference type="Pfam" id="PF01288">
    <property type="entry name" value="HPPK"/>
    <property type="match status" value="1"/>
</dbReference>
<dbReference type="PANTHER" id="PTHR43071">
    <property type="entry name" value="2-AMINO-4-HYDROXY-6-HYDROXYMETHYLDIHYDROPTERIDINE PYROPHOSPHOKINASE"/>
    <property type="match status" value="1"/>
</dbReference>
<evidence type="ECO:0000313" key="9">
    <source>
        <dbReference type="EMBL" id="XDK25679.1"/>
    </source>
</evidence>